<dbReference type="OrthoDB" id="4062651at2759"/>
<evidence type="ECO:0000256" key="1">
    <source>
        <dbReference type="SAM" id="MobiDB-lite"/>
    </source>
</evidence>
<evidence type="ECO:0000313" key="2">
    <source>
        <dbReference type="EMBL" id="CAA9996424.1"/>
    </source>
</evidence>
<keyword evidence="3" id="KW-1185">Reference proteome</keyword>
<protein>
    <submittedName>
        <fullName evidence="2">Uncharacterized protein</fullName>
    </submittedName>
</protein>
<sequence length="206" mass="23630">MFSCKTISCTSHRTRWQPLAVAKRRRTADGKRSPWDGLEPRTSDDAEFRRTDDLFDAIRPATPRSPDKDTRLRRDTVQVQASLHSLVLQWCYQEEPIYPIQEPIIRQKMELEALQKQHKEELEALCRRLSISTSSQVVNSHGYGHGSLEGFSTAPQSPAGSSRVTSPSPSMSHFAKIRILIFIQRLDLKFSQNQCEQEGRICFFPK</sequence>
<evidence type="ECO:0000313" key="3">
    <source>
        <dbReference type="Proteomes" id="UP000479000"/>
    </source>
</evidence>
<name>A0A6H5G1X8_9HEMI</name>
<feature type="region of interest" description="Disordered" evidence="1">
    <location>
        <begin position="148"/>
        <end position="170"/>
    </location>
</feature>
<organism evidence="2 3">
    <name type="scientific">Nesidiocoris tenuis</name>
    <dbReference type="NCBI Taxonomy" id="355587"/>
    <lineage>
        <taxon>Eukaryota</taxon>
        <taxon>Metazoa</taxon>
        <taxon>Ecdysozoa</taxon>
        <taxon>Arthropoda</taxon>
        <taxon>Hexapoda</taxon>
        <taxon>Insecta</taxon>
        <taxon>Pterygota</taxon>
        <taxon>Neoptera</taxon>
        <taxon>Paraneoptera</taxon>
        <taxon>Hemiptera</taxon>
        <taxon>Heteroptera</taxon>
        <taxon>Panheteroptera</taxon>
        <taxon>Cimicomorpha</taxon>
        <taxon>Miridae</taxon>
        <taxon>Dicyphina</taxon>
        <taxon>Nesidiocoris</taxon>
    </lineage>
</organism>
<dbReference type="AlphaFoldDB" id="A0A6H5G1X8"/>
<feature type="compositionally biased region" description="Low complexity" evidence="1">
    <location>
        <begin position="161"/>
        <end position="170"/>
    </location>
</feature>
<dbReference type="EMBL" id="CADCXU010004611">
    <property type="protein sequence ID" value="CAA9996424.1"/>
    <property type="molecule type" value="Genomic_DNA"/>
</dbReference>
<gene>
    <name evidence="2" type="ORF">NTEN_LOCUS2953</name>
</gene>
<proteinExistence type="predicted"/>
<reference evidence="2 3" key="1">
    <citation type="submission" date="2020-02" db="EMBL/GenBank/DDBJ databases">
        <authorList>
            <person name="Ferguson B K."/>
        </authorList>
    </citation>
    <scope>NUCLEOTIDE SEQUENCE [LARGE SCALE GENOMIC DNA]</scope>
</reference>
<accession>A0A6H5G1X8</accession>
<feature type="region of interest" description="Disordered" evidence="1">
    <location>
        <begin position="22"/>
        <end position="43"/>
    </location>
</feature>
<feature type="compositionally biased region" description="Basic and acidic residues" evidence="1">
    <location>
        <begin position="27"/>
        <end position="43"/>
    </location>
</feature>
<dbReference type="Proteomes" id="UP000479000">
    <property type="component" value="Unassembled WGS sequence"/>
</dbReference>